<dbReference type="GO" id="GO:0006813">
    <property type="term" value="P:potassium ion transport"/>
    <property type="evidence" value="ECO:0007669"/>
    <property type="project" value="InterPro"/>
</dbReference>
<keyword evidence="2" id="KW-0472">Membrane</keyword>
<keyword evidence="7" id="KW-1185">Reference proteome</keyword>
<reference evidence="7" key="2">
    <citation type="journal article" date="2019" name="Int. J. Syst. Evol. Microbiol.">
        <title>The Global Catalogue of Microorganisms (GCM) 10K type strain sequencing project: providing services to taxonomists for standard genome sequencing and annotation.</title>
        <authorList>
            <consortium name="The Broad Institute Genomics Platform"/>
            <consortium name="The Broad Institute Genome Sequencing Center for Infectious Disease"/>
            <person name="Wu L."/>
            <person name="Ma J."/>
        </authorList>
    </citation>
    <scope>NUCLEOTIDE SEQUENCE [LARGE SCALE GENOMIC DNA]</scope>
    <source>
        <strain evidence="7">CGMCC 4.5581</strain>
    </source>
</reference>
<dbReference type="SUPFAM" id="SSF81324">
    <property type="entry name" value="Voltage-gated potassium channels"/>
    <property type="match status" value="1"/>
</dbReference>
<dbReference type="PANTHER" id="PTHR43833:SF9">
    <property type="entry name" value="POTASSIUM CHANNEL PROTEIN YUGO-RELATED"/>
    <property type="match status" value="1"/>
</dbReference>
<dbReference type="InterPro" id="IPR036291">
    <property type="entry name" value="NAD(P)-bd_dom_sf"/>
</dbReference>
<reference evidence="4" key="1">
    <citation type="journal article" date="2014" name="Int. J. Syst. Evol. Microbiol.">
        <title>Complete genome of a new Firmicutes species belonging to the dominant human colonic microbiota ('Ruminococcus bicirculans') reveals two chromosomes and a selective capacity to utilize plant glucans.</title>
        <authorList>
            <consortium name="NISC Comparative Sequencing Program"/>
            <person name="Wegmann U."/>
            <person name="Louis P."/>
            <person name="Goesmann A."/>
            <person name="Henrissat B."/>
            <person name="Duncan S.H."/>
            <person name="Flint H.J."/>
        </authorList>
    </citation>
    <scope>NUCLEOTIDE SEQUENCE</scope>
    <source>
        <strain evidence="4">CGMCC 4.5581</strain>
    </source>
</reference>
<evidence type="ECO:0000313" key="7">
    <source>
        <dbReference type="Proteomes" id="UP000648663"/>
    </source>
</evidence>
<protein>
    <submittedName>
        <fullName evidence="5">Trk K+ transport system NAD-binding subunit</fullName>
    </submittedName>
</protein>
<dbReference type="EMBL" id="JAAMPA010000002">
    <property type="protein sequence ID" value="NIH69024.1"/>
    <property type="molecule type" value="Genomic_DNA"/>
</dbReference>
<organism evidence="5 6">
    <name type="scientific">Modestobacter marinus</name>
    <dbReference type="NCBI Taxonomy" id="477641"/>
    <lineage>
        <taxon>Bacteria</taxon>
        <taxon>Bacillati</taxon>
        <taxon>Actinomycetota</taxon>
        <taxon>Actinomycetes</taxon>
        <taxon>Geodermatophilales</taxon>
        <taxon>Geodermatophilaceae</taxon>
        <taxon>Modestobacter</taxon>
    </lineage>
</organism>
<comment type="caution">
    <text evidence="5">The sequence shown here is derived from an EMBL/GenBank/DDBJ whole genome shotgun (WGS) entry which is preliminary data.</text>
</comment>
<feature type="domain" description="RCK N-terminal" evidence="3">
    <location>
        <begin position="324"/>
        <end position="438"/>
    </location>
</feature>
<dbReference type="InterPro" id="IPR050721">
    <property type="entry name" value="Trk_Ktr_HKT_K-transport"/>
</dbReference>
<dbReference type="Proteomes" id="UP000648663">
    <property type="component" value="Unassembled WGS sequence"/>
</dbReference>
<keyword evidence="2" id="KW-1133">Transmembrane helix</keyword>
<feature type="transmembrane region" description="Helical" evidence="2">
    <location>
        <begin position="112"/>
        <end position="136"/>
    </location>
</feature>
<dbReference type="InterPro" id="IPR013099">
    <property type="entry name" value="K_chnl_dom"/>
</dbReference>
<proteinExistence type="predicted"/>
<evidence type="ECO:0000313" key="4">
    <source>
        <dbReference type="EMBL" id="GGL78111.1"/>
    </source>
</evidence>
<evidence type="ECO:0000313" key="5">
    <source>
        <dbReference type="EMBL" id="NIH69024.1"/>
    </source>
</evidence>
<dbReference type="Gene3D" id="1.10.287.70">
    <property type="match status" value="1"/>
</dbReference>
<dbReference type="SUPFAM" id="SSF51735">
    <property type="entry name" value="NAD(P)-binding Rossmann-fold domains"/>
    <property type="match status" value="2"/>
</dbReference>
<dbReference type="RefSeq" id="WP_229682231.1">
    <property type="nucleotide sequence ID" value="NZ_BAABJU010000003.1"/>
</dbReference>
<dbReference type="PANTHER" id="PTHR43833">
    <property type="entry name" value="POTASSIUM CHANNEL PROTEIN 2-RELATED-RELATED"/>
    <property type="match status" value="1"/>
</dbReference>
<dbReference type="InterPro" id="IPR003148">
    <property type="entry name" value="RCK_N"/>
</dbReference>
<dbReference type="GO" id="GO:0005886">
    <property type="term" value="C:plasma membrane"/>
    <property type="evidence" value="ECO:0007669"/>
    <property type="project" value="UniProtKB-SubCell"/>
</dbReference>
<dbReference type="SUPFAM" id="SSF116726">
    <property type="entry name" value="TrkA C-terminal domain-like"/>
    <property type="match status" value="1"/>
</dbReference>
<evidence type="ECO:0000256" key="1">
    <source>
        <dbReference type="ARBA" id="ARBA00004651"/>
    </source>
</evidence>
<dbReference type="AlphaFoldDB" id="A0A846LRE1"/>
<dbReference type="EMBL" id="BMMI01000007">
    <property type="protein sequence ID" value="GGL78111.1"/>
    <property type="molecule type" value="Genomic_DNA"/>
</dbReference>
<evidence type="ECO:0000259" key="3">
    <source>
        <dbReference type="PROSITE" id="PS51201"/>
    </source>
</evidence>
<evidence type="ECO:0000313" key="6">
    <source>
        <dbReference type="Proteomes" id="UP000552836"/>
    </source>
</evidence>
<reference evidence="4" key="4">
    <citation type="submission" date="2024-05" db="EMBL/GenBank/DDBJ databases">
        <authorList>
            <person name="Sun Q."/>
            <person name="Zhou Y."/>
        </authorList>
    </citation>
    <scope>NUCLEOTIDE SEQUENCE</scope>
    <source>
        <strain evidence="4">CGMCC 4.5581</strain>
    </source>
</reference>
<dbReference type="Pfam" id="PF07885">
    <property type="entry name" value="Ion_trans_2"/>
    <property type="match status" value="1"/>
</dbReference>
<reference evidence="5 6" key="3">
    <citation type="submission" date="2020-02" db="EMBL/GenBank/DDBJ databases">
        <title>Sequencing the genomes of 1000 actinobacteria strains.</title>
        <authorList>
            <person name="Klenk H.-P."/>
        </authorList>
    </citation>
    <scope>NUCLEOTIDE SEQUENCE [LARGE SCALE GENOMIC DNA]</scope>
    <source>
        <strain evidence="5 6">DSM 45201</strain>
    </source>
</reference>
<feature type="transmembrane region" description="Helical" evidence="2">
    <location>
        <begin position="50"/>
        <end position="69"/>
    </location>
</feature>
<evidence type="ECO:0000256" key="2">
    <source>
        <dbReference type="SAM" id="Phobius"/>
    </source>
</evidence>
<dbReference type="Pfam" id="PF02254">
    <property type="entry name" value="TrkA_N"/>
    <property type="match status" value="2"/>
</dbReference>
<gene>
    <name evidence="5" type="ORF">FB380_003512</name>
    <name evidence="4" type="ORF">GCM10011589_37750</name>
</gene>
<dbReference type="PROSITE" id="PS51201">
    <property type="entry name" value="RCK_N"/>
    <property type="match status" value="1"/>
</dbReference>
<feature type="transmembrane region" description="Helical" evidence="2">
    <location>
        <begin position="81"/>
        <end position="100"/>
    </location>
</feature>
<dbReference type="Gene3D" id="3.40.50.720">
    <property type="entry name" value="NAD(P)-binding Rossmann-like Domain"/>
    <property type="match status" value="2"/>
</dbReference>
<dbReference type="InterPro" id="IPR036721">
    <property type="entry name" value="RCK_C_sf"/>
</dbReference>
<name>A0A846LRE1_9ACTN</name>
<accession>A0A846LRE1</accession>
<sequence length="613" mass="66037">MGNPLLLVWWRLLAWDDDGRRTSRPPPPEVAVPHAEASAPVFLVLRRMRAPLIVLIVVFAVSVLGLTLVPGEDAAGRPWRMGFFDAFYFMSYTATTIGFGEIPYPFTPAQRMWAMASIYLSVIGWAYAIGSLLALLQDRAFRAALALQHVTRKVSRLGEPFLLVAGYGRAGELLGHALDRLGRRFVVLDHANERIDDLELDSFHADIPALAGDARDPGHLAVMGLGSPSCEAVVALTDDDEANLAVVMAAALLRPELPVIARATSAAMAERMRAFGSPTVVDPFDSYGDHLCLASRAPATYRLLTWLEGGPGAELPALGHPPREGRWVVCGYGRLGRSLAADLRAEGLAVTVVDPGPGRADEDADDDLVVGDGVDPDVLARAGVRTAVGFVAGTDNDTTNLSLVAAARRANPGLFVSARQNRPASAPLFAAMAVDTLLVPTEVVAREVYAQLATPLLWRFLREMPRQGDAWAAELVERLTALCGRHLEGLWTLPLTPRAAPALGSWLAGGDARLGDLLRNPDDRDRQLHALVLLVVRDGQATLTPGADFLLAPGDELLLTGWAAARRALTTTLTVDSVREYVVSGNRVPAGWLWRRLSRDTRAPEPAAGRRRG</sequence>
<comment type="subcellular location">
    <subcellularLocation>
        <location evidence="1">Cell membrane</location>
        <topology evidence="1">Multi-pass membrane protein</topology>
    </subcellularLocation>
</comment>
<keyword evidence="2" id="KW-0812">Transmembrane</keyword>
<dbReference type="Proteomes" id="UP000552836">
    <property type="component" value="Unassembled WGS sequence"/>
</dbReference>